<organism evidence="2 3">
    <name type="scientific">Pandoraea thiooxydans</name>
    <dbReference type="NCBI Taxonomy" id="445709"/>
    <lineage>
        <taxon>Bacteria</taxon>
        <taxon>Pseudomonadati</taxon>
        <taxon>Pseudomonadota</taxon>
        <taxon>Betaproteobacteria</taxon>
        <taxon>Burkholderiales</taxon>
        <taxon>Burkholderiaceae</taxon>
        <taxon>Pandoraea</taxon>
    </lineage>
</organism>
<gene>
    <name evidence="2" type="ORF">ABW99_16200</name>
</gene>
<proteinExistence type="predicted"/>
<dbReference type="InterPro" id="IPR027383">
    <property type="entry name" value="Znf_put"/>
</dbReference>
<evidence type="ECO:0000259" key="1">
    <source>
        <dbReference type="Pfam" id="PF13490"/>
    </source>
</evidence>
<dbReference type="OrthoDB" id="8374021at2"/>
<reference evidence="3" key="1">
    <citation type="submission" date="2015-06" db="EMBL/GenBank/DDBJ databases">
        <authorList>
            <person name="Lim Y.L."/>
            <person name="Ee R."/>
            <person name="Yong D."/>
            <person name="How K.Y."/>
            <person name="Yin W.F."/>
            <person name="Chan K.G."/>
        </authorList>
    </citation>
    <scope>NUCLEOTIDE SEQUENCE [LARGE SCALE GENOMIC DNA]</scope>
    <source>
        <strain evidence="3">DSM 25325</strain>
    </source>
</reference>
<dbReference type="Pfam" id="PF13490">
    <property type="entry name" value="zf-HC2"/>
    <property type="match status" value="1"/>
</dbReference>
<name>A0A0G3EZ00_9BURK</name>
<dbReference type="STRING" id="445709.ABW99_16200"/>
<dbReference type="KEGG" id="ptx:ABW99_16200"/>
<evidence type="ECO:0000313" key="3">
    <source>
        <dbReference type="Proteomes" id="UP000036700"/>
    </source>
</evidence>
<dbReference type="Proteomes" id="UP000036700">
    <property type="component" value="Chromosome"/>
</dbReference>
<evidence type="ECO:0000313" key="2">
    <source>
        <dbReference type="EMBL" id="AKJ70647.1"/>
    </source>
</evidence>
<dbReference type="AlphaFoldDB" id="A0A0G3EZ00"/>
<sequence length="61" mass="7383">MKFKLTCHQAHRLVIERMDRQLGSFERVRLRAHLVICDACTIFNRQMRLLRRAMRQLGQDD</sequence>
<protein>
    <submittedName>
        <fullName evidence="2">Anti-sigma factor</fullName>
    </submittedName>
</protein>
<dbReference type="EMBL" id="CP011568">
    <property type="protein sequence ID" value="AKJ70647.1"/>
    <property type="molecule type" value="Genomic_DNA"/>
</dbReference>
<accession>A0A0G3EZ00</accession>
<dbReference type="PATRIC" id="fig|445709.3.peg.3427"/>
<keyword evidence="3" id="KW-1185">Reference proteome</keyword>
<dbReference type="RefSeq" id="WP_047216731.1">
    <property type="nucleotide sequence ID" value="NZ_CP011568.3"/>
</dbReference>
<feature type="domain" description="Putative zinc-finger" evidence="1">
    <location>
        <begin position="7"/>
        <end position="40"/>
    </location>
</feature>